<accession>G8TCJ4</accession>
<evidence type="ECO:0000256" key="10">
    <source>
        <dbReference type="SAM" id="Phobius"/>
    </source>
</evidence>
<dbReference type="InterPro" id="IPR006419">
    <property type="entry name" value="NMN_transpt_PnuC"/>
</dbReference>
<name>G8TCJ4_NIAKG</name>
<dbReference type="eggNOG" id="COG3201">
    <property type="taxonomic scope" value="Bacteria"/>
</dbReference>
<evidence type="ECO:0000256" key="6">
    <source>
        <dbReference type="ARBA" id="ARBA00022475"/>
    </source>
</evidence>
<feature type="transmembrane region" description="Helical" evidence="10">
    <location>
        <begin position="123"/>
        <end position="144"/>
    </location>
</feature>
<evidence type="ECO:0000313" key="12">
    <source>
        <dbReference type="Proteomes" id="UP000005438"/>
    </source>
</evidence>
<evidence type="ECO:0000256" key="3">
    <source>
        <dbReference type="ARBA" id="ARBA00006669"/>
    </source>
</evidence>
<evidence type="ECO:0000256" key="5">
    <source>
        <dbReference type="ARBA" id="ARBA00022448"/>
    </source>
</evidence>
<dbReference type="PANTHER" id="PTHR36122:SF2">
    <property type="entry name" value="NICOTINAMIDE RIBOSIDE TRANSPORTER PNUC"/>
    <property type="match status" value="1"/>
</dbReference>
<feature type="transmembrane region" description="Helical" evidence="10">
    <location>
        <begin position="200"/>
        <end position="217"/>
    </location>
</feature>
<keyword evidence="9 10" id="KW-0472">Membrane</keyword>
<keyword evidence="7 10" id="KW-0812">Transmembrane</keyword>
<evidence type="ECO:0000313" key="11">
    <source>
        <dbReference type="EMBL" id="AEW02534.1"/>
    </source>
</evidence>
<protein>
    <recommendedName>
        <fullName evidence="4">Nicotinamide riboside transporter PnuC</fullName>
    </recommendedName>
</protein>
<dbReference type="Pfam" id="PF04973">
    <property type="entry name" value="NMN_transporter"/>
    <property type="match status" value="1"/>
</dbReference>
<comment type="function">
    <text evidence="1">Required for nicotinamide riboside transport across the inner membrane.</text>
</comment>
<evidence type="ECO:0000256" key="4">
    <source>
        <dbReference type="ARBA" id="ARBA00017522"/>
    </source>
</evidence>
<reference evidence="11 12" key="1">
    <citation type="submission" date="2011-12" db="EMBL/GenBank/DDBJ databases">
        <title>The complete genome of Niastella koreensis GR20-10.</title>
        <authorList>
            <consortium name="US DOE Joint Genome Institute (JGI-PGF)"/>
            <person name="Lucas S."/>
            <person name="Han J."/>
            <person name="Lapidus A."/>
            <person name="Bruce D."/>
            <person name="Goodwin L."/>
            <person name="Pitluck S."/>
            <person name="Peters L."/>
            <person name="Kyrpides N."/>
            <person name="Mavromatis K."/>
            <person name="Ivanova N."/>
            <person name="Mikhailova N."/>
            <person name="Davenport K."/>
            <person name="Saunders E."/>
            <person name="Detter J.C."/>
            <person name="Tapia R."/>
            <person name="Han C."/>
            <person name="Land M."/>
            <person name="Hauser L."/>
            <person name="Markowitz V."/>
            <person name="Cheng J.-F."/>
            <person name="Hugenholtz P."/>
            <person name="Woyke T."/>
            <person name="Wu D."/>
            <person name="Tindall B."/>
            <person name="Pomrenke H."/>
            <person name="Brambilla E."/>
            <person name="Klenk H.-P."/>
            <person name="Eisen J.A."/>
        </authorList>
    </citation>
    <scope>NUCLEOTIDE SEQUENCE [LARGE SCALE GENOMIC DNA]</scope>
    <source>
        <strain evidence="12">DSM 17620 / KACC 11465 / NBRC 106392 / GR20-10</strain>
    </source>
</reference>
<dbReference type="EMBL" id="CP003178">
    <property type="protein sequence ID" value="AEW02534.1"/>
    <property type="molecule type" value="Genomic_DNA"/>
</dbReference>
<evidence type="ECO:0000256" key="1">
    <source>
        <dbReference type="ARBA" id="ARBA00002672"/>
    </source>
</evidence>
<dbReference type="Proteomes" id="UP000005438">
    <property type="component" value="Chromosome"/>
</dbReference>
<comment type="similarity">
    <text evidence="3">Belongs to the nicotinamide ribonucleoside (NR) uptake permease (TC 4.B.1) family.</text>
</comment>
<keyword evidence="8 10" id="KW-1133">Transmembrane helix</keyword>
<organism evidence="11 12">
    <name type="scientific">Niastella koreensis (strain DSM 17620 / KACC 11465 / NBRC 106392 / GR20-10)</name>
    <dbReference type="NCBI Taxonomy" id="700598"/>
    <lineage>
        <taxon>Bacteria</taxon>
        <taxon>Pseudomonadati</taxon>
        <taxon>Bacteroidota</taxon>
        <taxon>Chitinophagia</taxon>
        <taxon>Chitinophagales</taxon>
        <taxon>Chitinophagaceae</taxon>
        <taxon>Niastella</taxon>
    </lineage>
</organism>
<keyword evidence="6" id="KW-1003">Cell membrane</keyword>
<dbReference type="GO" id="GO:0005886">
    <property type="term" value="C:plasma membrane"/>
    <property type="evidence" value="ECO:0007669"/>
    <property type="project" value="UniProtKB-SubCell"/>
</dbReference>
<dbReference type="HOGENOM" id="CLU_076589_2_0_10"/>
<dbReference type="PANTHER" id="PTHR36122">
    <property type="entry name" value="NICOTINAMIDE RIBOSIDE TRANSPORTER PNUC"/>
    <property type="match status" value="1"/>
</dbReference>
<feature type="transmembrane region" description="Helical" evidence="10">
    <location>
        <begin position="178"/>
        <end position="194"/>
    </location>
</feature>
<evidence type="ECO:0000256" key="7">
    <source>
        <dbReference type="ARBA" id="ARBA00022692"/>
    </source>
</evidence>
<dbReference type="KEGG" id="nko:Niako_6309"/>
<comment type="subcellular location">
    <subcellularLocation>
        <location evidence="2">Cell membrane</location>
        <topology evidence="2">Multi-pass membrane protein</topology>
    </subcellularLocation>
</comment>
<dbReference type="AlphaFoldDB" id="G8TCJ4"/>
<evidence type="ECO:0000256" key="8">
    <source>
        <dbReference type="ARBA" id="ARBA00022989"/>
    </source>
</evidence>
<dbReference type="GO" id="GO:0034257">
    <property type="term" value="F:nicotinamide riboside transmembrane transporter activity"/>
    <property type="evidence" value="ECO:0007669"/>
    <property type="project" value="InterPro"/>
</dbReference>
<gene>
    <name evidence="11" type="ordered locus">Niako_6309</name>
</gene>
<feature type="transmembrane region" description="Helical" evidence="10">
    <location>
        <begin position="87"/>
        <end position="103"/>
    </location>
</feature>
<evidence type="ECO:0000256" key="2">
    <source>
        <dbReference type="ARBA" id="ARBA00004651"/>
    </source>
</evidence>
<dbReference type="PATRIC" id="fig|700598.3.peg.6458"/>
<feature type="transmembrane region" description="Helical" evidence="10">
    <location>
        <begin position="59"/>
        <end position="75"/>
    </location>
</feature>
<keyword evidence="5" id="KW-0813">Transport</keyword>
<sequence>MYLSAKYRKPVLIILHFYNMTYDEIIKQFVEGMRNTTLLEYIAVFAGIASVFFSRVENIWVYPVGLISTIIYIFLSTEGHLFGEASVNLYYTIMSIYGWVLWLKKDKQEHYVVTVQFSTRREWVQQLLFCAFFYIAIFSALTWLKTAFYAATIPWADALASSTAFTGMWLMAKKKVESWFWWIVTNIASIPLYFVKHYVFTSVFYLILFVMAVFGLLEWMKRARNLQANTQA</sequence>
<dbReference type="STRING" id="700598.Niako_6309"/>
<proteinExistence type="inferred from homology"/>
<evidence type="ECO:0000256" key="9">
    <source>
        <dbReference type="ARBA" id="ARBA00023136"/>
    </source>
</evidence>
<feature type="transmembrane region" description="Helical" evidence="10">
    <location>
        <begin position="37"/>
        <end position="53"/>
    </location>
</feature>
<dbReference type="NCBIfam" id="TIGR01528">
    <property type="entry name" value="NMN_trans_PnuC"/>
    <property type="match status" value="1"/>
</dbReference>